<protein>
    <recommendedName>
        <fullName evidence="3">Tubby C-terminal domain-containing protein</fullName>
    </recommendedName>
</protein>
<proteinExistence type="predicted"/>
<evidence type="ECO:0000313" key="1">
    <source>
        <dbReference type="EMBL" id="ELP86253.1"/>
    </source>
</evidence>
<keyword evidence="2" id="KW-1185">Reference proteome</keyword>
<dbReference type="EMBL" id="KB207005">
    <property type="protein sequence ID" value="ELP86253.1"/>
    <property type="molecule type" value="Genomic_DNA"/>
</dbReference>
<dbReference type="Gene3D" id="3.20.90.10">
    <property type="entry name" value="Tubby Protein, Chain A"/>
    <property type="match status" value="1"/>
</dbReference>
<dbReference type="AlphaFoldDB" id="A0A0A1TXY2"/>
<name>A0A0A1TXY2_ENTIV</name>
<dbReference type="GeneID" id="14885236"/>
<dbReference type="InterPro" id="IPR025659">
    <property type="entry name" value="Tubby-like_C"/>
</dbReference>
<organism evidence="1 2">
    <name type="scientific">Entamoeba invadens IP1</name>
    <dbReference type="NCBI Taxonomy" id="370355"/>
    <lineage>
        <taxon>Eukaryota</taxon>
        <taxon>Amoebozoa</taxon>
        <taxon>Evosea</taxon>
        <taxon>Archamoebae</taxon>
        <taxon>Mastigamoebida</taxon>
        <taxon>Entamoebidae</taxon>
        <taxon>Entamoeba</taxon>
    </lineage>
</organism>
<reference evidence="1 2" key="1">
    <citation type="submission" date="2012-10" db="EMBL/GenBank/DDBJ databases">
        <authorList>
            <person name="Zafar N."/>
            <person name="Inman J."/>
            <person name="Hall N."/>
            <person name="Lorenzi H."/>
            <person name="Caler E."/>
        </authorList>
    </citation>
    <scope>NUCLEOTIDE SEQUENCE [LARGE SCALE GENOMIC DNA]</scope>
    <source>
        <strain evidence="1 2">IP1</strain>
    </source>
</reference>
<dbReference type="SUPFAM" id="SSF54518">
    <property type="entry name" value="Tubby C-terminal domain-like"/>
    <property type="match status" value="1"/>
</dbReference>
<accession>A0A0A1TXY2</accession>
<dbReference type="VEuPathDB" id="AmoebaDB:EIN_113570"/>
<evidence type="ECO:0000313" key="2">
    <source>
        <dbReference type="Proteomes" id="UP000014680"/>
    </source>
</evidence>
<evidence type="ECO:0008006" key="3">
    <source>
        <dbReference type="Google" id="ProtNLM"/>
    </source>
</evidence>
<gene>
    <name evidence="1" type="ORF">EIN_113570</name>
</gene>
<sequence>MSFCRQKYEQKQVDRRYKNFEPIFISKGMNRIYPLNTTPFGVSLHEKHILECFTGTEEVYSTFTFKLFQKGIFYRQFTMSEENTTIYSTSCMTQHSNCFTLFDNKKNPVASILKVDNLYKVFSERNVLTEVTVKGGVVLSTKLFVSNNKSGLCYVNKAPLCIDNKEYLDFSVPTLPSFKNIQLVSPRKYSEVVFEMAKQKSFYHVSADAVFTPLQAFAIAVIKGYETYLSQSVCL</sequence>
<dbReference type="RefSeq" id="XP_004185599.1">
    <property type="nucleotide sequence ID" value="XM_004185551.1"/>
</dbReference>
<dbReference type="KEGG" id="eiv:EIN_113570"/>
<dbReference type="Proteomes" id="UP000014680">
    <property type="component" value="Unassembled WGS sequence"/>
</dbReference>